<dbReference type="EMBL" id="GGEC01093886">
    <property type="protein sequence ID" value="MBX74370.1"/>
    <property type="molecule type" value="Transcribed_RNA"/>
</dbReference>
<sequence>MSHACIWDFKFVIELVIFAGKRTFWLT</sequence>
<organism evidence="1">
    <name type="scientific">Rhizophora mucronata</name>
    <name type="common">Asiatic mangrove</name>
    <dbReference type="NCBI Taxonomy" id="61149"/>
    <lineage>
        <taxon>Eukaryota</taxon>
        <taxon>Viridiplantae</taxon>
        <taxon>Streptophyta</taxon>
        <taxon>Embryophyta</taxon>
        <taxon>Tracheophyta</taxon>
        <taxon>Spermatophyta</taxon>
        <taxon>Magnoliopsida</taxon>
        <taxon>eudicotyledons</taxon>
        <taxon>Gunneridae</taxon>
        <taxon>Pentapetalae</taxon>
        <taxon>rosids</taxon>
        <taxon>fabids</taxon>
        <taxon>Malpighiales</taxon>
        <taxon>Rhizophoraceae</taxon>
        <taxon>Rhizophora</taxon>
    </lineage>
</organism>
<name>A0A2P2R5A4_RHIMU</name>
<proteinExistence type="predicted"/>
<dbReference type="AlphaFoldDB" id="A0A2P2R5A4"/>
<accession>A0A2P2R5A4</accession>
<reference evidence="1" key="1">
    <citation type="submission" date="2018-02" db="EMBL/GenBank/DDBJ databases">
        <title>Rhizophora mucronata_Transcriptome.</title>
        <authorList>
            <person name="Meera S.P."/>
            <person name="Sreeshan A."/>
            <person name="Augustine A."/>
        </authorList>
    </citation>
    <scope>NUCLEOTIDE SEQUENCE</scope>
    <source>
        <tissue evidence="1">Leaf</tissue>
    </source>
</reference>
<evidence type="ECO:0000313" key="1">
    <source>
        <dbReference type="EMBL" id="MBX74370.1"/>
    </source>
</evidence>
<protein>
    <submittedName>
        <fullName evidence="1">Uncharacterized protein</fullName>
    </submittedName>
</protein>